<dbReference type="SUPFAM" id="SSF63748">
    <property type="entry name" value="Tudor/PWWP/MBT"/>
    <property type="match status" value="1"/>
</dbReference>
<dbReference type="AlphaFoldDB" id="A0AAN9AAR2"/>
<organism evidence="2 3">
    <name type="scientific">Halocaridina rubra</name>
    <name type="common">Hawaiian red shrimp</name>
    <dbReference type="NCBI Taxonomy" id="373956"/>
    <lineage>
        <taxon>Eukaryota</taxon>
        <taxon>Metazoa</taxon>
        <taxon>Ecdysozoa</taxon>
        <taxon>Arthropoda</taxon>
        <taxon>Crustacea</taxon>
        <taxon>Multicrustacea</taxon>
        <taxon>Malacostraca</taxon>
        <taxon>Eumalacostraca</taxon>
        <taxon>Eucarida</taxon>
        <taxon>Decapoda</taxon>
        <taxon>Pleocyemata</taxon>
        <taxon>Caridea</taxon>
        <taxon>Atyoidea</taxon>
        <taxon>Atyidae</taxon>
        <taxon>Halocaridina</taxon>
    </lineage>
</organism>
<dbReference type="Gene3D" id="2.30.30.140">
    <property type="match status" value="1"/>
</dbReference>
<dbReference type="Proteomes" id="UP001381693">
    <property type="component" value="Unassembled WGS sequence"/>
</dbReference>
<name>A0AAN9AAR2_HALRR</name>
<dbReference type="Pfam" id="PF00567">
    <property type="entry name" value="TUDOR"/>
    <property type="match status" value="1"/>
</dbReference>
<dbReference type="InterPro" id="IPR002999">
    <property type="entry name" value="Tudor"/>
</dbReference>
<feature type="domain" description="Tudor" evidence="1">
    <location>
        <begin position="31"/>
        <end position="86"/>
    </location>
</feature>
<evidence type="ECO:0000313" key="2">
    <source>
        <dbReference type="EMBL" id="KAK7080799.1"/>
    </source>
</evidence>
<reference evidence="2 3" key="1">
    <citation type="submission" date="2023-11" db="EMBL/GenBank/DDBJ databases">
        <title>Halocaridina rubra genome assembly.</title>
        <authorList>
            <person name="Smith C."/>
        </authorList>
    </citation>
    <scope>NUCLEOTIDE SEQUENCE [LARGE SCALE GENOMIC DNA]</scope>
    <source>
        <strain evidence="2">EP-1</strain>
        <tissue evidence="2">Whole</tissue>
    </source>
</reference>
<comment type="caution">
    <text evidence="2">The sequence shown here is derived from an EMBL/GenBank/DDBJ whole genome shotgun (WGS) entry which is preliminary data.</text>
</comment>
<keyword evidence="3" id="KW-1185">Reference proteome</keyword>
<proteinExistence type="predicted"/>
<evidence type="ECO:0000313" key="3">
    <source>
        <dbReference type="Proteomes" id="UP001381693"/>
    </source>
</evidence>
<dbReference type="InterPro" id="IPR035437">
    <property type="entry name" value="SNase_OB-fold_sf"/>
</dbReference>
<protein>
    <recommendedName>
        <fullName evidence="1">Tudor domain-containing protein</fullName>
    </recommendedName>
</protein>
<sequence length="119" mass="13771">MGYRLSYHYICWQEDPYVSQKLYTGTSAHTTRFYRGIVKNDEPKSKVVFFIDYGETLNVLDEQVHPCPVSIGERLKAQAIPCFLAHVSIPTVYLERALNAMKNLADDAHTWILKVRTYN</sequence>
<gene>
    <name evidence="2" type="ORF">SK128_022196</name>
</gene>
<dbReference type="EMBL" id="JAXCGZ010005786">
    <property type="protein sequence ID" value="KAK7080799.1"/>
    <property type="molecule type" value="Genomic_DNA"/>
</dbReference>
<accession>A0AAN9AAR2</accession>
<dbReference type="Gene3D" id="2.40.50.90">
    <property type="match status" value="1"/>
</dbReference>
<dbReference type="GO" id="GO:0005737">
    <property type="term" value="C:cytoplasm"/>
    <property type="evidence" value="ECO:0007669"/>
    <property type="project" value="UniProtKB-ARBA"/>
</dbReference>
<evidence type="ECO:0000259" key="1">
    <source>
        <dbReference type="Pfam" id="PF00567"/>
    </source>
</evidence>